<evidence type="ECO:0000313" key="2">
    <source>
        <dbReference type="EMBL" id="KAF2252183.1"/>
    </source>
</evidence>
<evidence type="ECO:0000313" key="3">
    <source>
        <dbReference type="Proteomes" id="UP000800094"/>
    </source>
</evidence>
<name>A0A6A6IRN0_9PLEO</name>
<feature type="compositionally biased region" description="Basic and acidic residues" evidence="1">
    <location>
        <begin position="76"/>
        <end position="99"/>
    </location>
</feature>
<proteinExistence type="predicted"/>
<feature type="region of interest" description="Disordered" evidence="1">
    <location>
        <begin position="1"/>
        <end position="105"/>
    </location>
</feature>
<evidence type="ECO:0000256" key="1">
    <source>
        <dbReference type="SAM" id="MobiDB-lite"/>
    </source>
</evidence>
<accession>A0A6A6IRN0</accession>
<gene>
    <name evidence="2" type="ORF">BU26DRAFT_252488</name>
</gene>
<dbReference type="RefSeq" id="XP_033687187.1">
    <property type="nucleotide sequence ID" value="XM_033821155.1"/>
</dbReference>
<dbReference type="EMBL" id="ML987192">
    <property type="protein sequence ID" value="KAF2252183.1"/>
    <property type="molecule type" value="Genomic_DNA"/>
</dbReference>
<organism evidence="2 3">
    <name type="scientific">Trematosphaeria pertusa</name>
    <dbReference type="NCBI Taxonomy" id="390896"/>
    <lineage>
        <taxon>Eukaryota</taxon>
        <taxon>Fungi</taxon>
        <taxon>Dikarya</taxon>
        <taxon>Ascomycota</taxon>
        <taxon>Pezizomycotina</taxon>
        <taxon>Dothideomycetes</taxon>
        <taxon>Pleosporomycetidae</taxon>
        <taxon>Pleosporales</taxon>
        <taxon>Massarineae</taxon>
        <taxon>Trematosphaeriaceae</taxon>
        <taxon>Trematosphaeria</taxon>
    </lineage>
</organism>
<feature type="compositionally biased region" description="Low complexity" evidence="1">
    <location>
        <begin position="47"/>
        <end position="71"/>
    </location>
</feature>
<dbReference type="AlphaFoldDB" id="A0A6A6IRN0"/>
<keyword evidence="3" id="KW-1185">Reference proteome</keyword>
<protein>
    <submittedName>
        <fullName evidence="2">Uncharacterized protein</fullName>
    </submittedName>
</protein>
<sequence>MAGERAGAGPYITPYSPDGSFEPESTPTQGPVKPRGTSLASTALVQAAQSPSSAAARASHISSSTTTATTTPPNSRSHDSTAHHTRTESDVLVHDHPEQRLTTQA</sequence>
<dbReference type="GeneID" id="54574485"/>
<dbReference type="Proteomes" id="UP000800094">
    <property type="component" value="Unassembled WGS sequence"/>
</dbReference>
<reference evidence="2" key="1">
    <citation type="journal article" date="2020" name="Stud. Mycol.">
        <title>101 Dothideomycetes genomes: a test case for predicting lifestyles and emergence of pathogens.</title>
        <authorList>
            <person name="Haridas S."/>
            <person name="Albert R."/>
            <person name="Binder M."/>
            <person name="Bloem J."/>
            <person name="Labutti K."/>
            <person name="Salamov A."/>
            <person name="Andreopoulos B."/>
            <person name="Baker S."/>
            <person name="Barry K."/>
            <person name="Bills G."/>
            <person name="Bluhm B."/>
            <person name="Cannon C."/>
            <person name="Castanera R."/>
            <person name="Culley D."/>
            <person name="Daum C."/>
            <person name="Ezra D."/>
            <person name="Gonzalez J."/>
            <person name="Henrissat B."/>
            <person name="Kuo A."/>
            <person name="Liang C."/>
            <person name="Lipzen A."/>
            <person name="Lutzoni F."/>
            <person name="Magnuson J."/>
            <person name="Mondo S."/>
            <person name="Nolan M."/>
            <person name="Ohm R."/>
            <person name="Pangilinan J."/>
            <person name="Park H.-J."/>
            <person name="Ramirez L."/>
            <person name="Alfaro M."/>
            <person name="Sun H."/>
            <person name="Tritt A."/>
            <person name="Yoshinaga Y."/>
            <person name="Zwiers L.-H."/>
            <person name="Turgeon B."/>
            <person name="Goodwin S."/>
            <person name="Spatafora J."/>
            <person name="Crous P."/>
            <person name="Grigoriev I."/>
        </authorList>
    </citation>
    <scope>NUCLEOTIDE SEQUENCE</scope>
    <source>
        <strain evidence="2">CBS 122368</strain>
    </source>
</reference>